<gene>
    <name evidence="2" type="ORF">GM920_16325</name>
</gene>
<name>A0ABR6EYX5_9SPHI</name>
<dbReference type="Proteomes" id="UP000636110">
    <property type="component" value="Unassembled WGS sequence"/>
</dbReference>
<feature type="transmembrane region" description="Helical" evidence="1">
    <location>
        <begin position="103"/>
        <end position="123"/>
    </location>
</feature>
<dbReference type="EMBL" id="WNXC01000006">
    <property type="protein sequence ID" value="MBB2150465.1"/>
    <property type="molecule type" value="Genomic_DNA"/>
</dbReference>
<evidence type="ECO:0000313" key="2">
    <source>
        <dbReference type="EMBL" id="MBB2150465.1"/>
    </source>
</evidence>
<evidence type="ECO:0000256" key="1">
    <source>
        <dbReference type="SAM" id="Phobius"/>
    </source>
</evidence>
<protein>
    <submittedName>
        <fullName evidence="2">Uncharacterized protein</fullName>
    </submittedName>
</protein>
<feature type="transmembrane region" description="Helical" evidence="1">
    <location>
        <begin position="216"/>
        <end position="238"/>
    </location>
</feature>
<feature type="transmembrane region" description="Helical" evidence="1">
    <location>
        <begin position="52"/>
        <end position="73"/>
    </location>
</feature>
<feature type="transmembrane region" description="Helical" evidence="1">
    <location>
        <begin position="129"/>
        <end position="150"/>
    </location>
</feature>
<proteinExistence type="predicted"/>
<feature type="transmembrane region" description="Helical" evidence="1">
    <location>
        <begin position="316"/>
        <end position="335"/>
    </location>
</feature>
<sequence length="363" mass="42287">MLKLILKTLSKEFYGAHAGLFLFGFYLAFGVVEGGQLLSYHKTLMLMVYASPLILGAVYCFWALYLLKCFLFIRKQLKMRGYHFVFLLGATTRKDQFKLWFKTYLVLFLPILGYIIPFCYVGLTEGYYIGVLTSVSFVFIVLSLVSGYMYRIINYSHVPVKVYFSFPCPQLKKPYWTWPLYSLVMEQTLMLFLSKILSFSLFSIVMWVFADVPNDGRVALIGILAAVLAHSMVIQVLLKQERDQLAFNKSLPIKLTTRMGQTLLVFLMLFLPEILFYLRSVAGDVQSFFVGFLFGLAGLMGLRMVLYWIKLDLDRYFKWLLGFFFISMFVILSGYAISFSLLMLTAYFLYFYCFYYRIDLQEV</sequence>
<dbReference type="RefSeq" id="WP_182959463.1">
    <property type="nucleotide sequence ID" value="NZ_WNXC01000006.1"/>
</dbReference>
<keyword evidence="1" id="KW-1133">Transmembrane helix</keyword>
<accession>A0ABR6EYX5</accession>
<keyword evidence="1" id="KW-0812">Transmembrane</keyword>
<organism evidence="2 3">
    <name type="scientific">Pedobacter gandavensis</name>
    <dbReference type="NCBI Taxonomy" id="2679963"/>
    <lineage>
        <taxon>Bacteria</taxon>
        <taxon>Pseudomonadati</taxon>
        <taxon>Bacteroidota</taxon>
        <taxon>Sphingobacteriia</taxon>
        <taxon>Sphingobacteriales</taxon>
        <taxon>Sphingobacteriaceae</taxon>
        <taxon>Pedobacter</taxon>
    </lineage>
</organism>
<feature type="transmembrane region" description="Helical" evidence="1">
    <location>
        <begin position="12"/>
        <end position="32"/>
    </location>
</feature>
<reference evidence="2 3" key="1">
    <citation type="submission" date="2019-11" db="EMBL/GenBank/DDBJ databases">
        <title>Description of Pedobacter sp. LMG 31462T.</title>
        <authorList>
            <person name="Carlier A."/>
            <person name="Qi S."/>
            <person name="Vandamme P."/>
        </authorList>
    </citation>
    <scope>NUCLEOTIDE SEQUENCE [LARGE SCALE GENOMIC DNA]</scope>
    <source>
        <strain evidence="2 3">LMG 31462</strain>
    </source>
</reference>
<keyword evidence="3" id="KW-1185">Reference proteome</keyword>
<keyword evidence="1" id="KW-0472">Membrane</keyword>
<evidence type="ECO:0000313" key="3">
    <source>
        <dbReference type="Proteomes" id="UP000636110"/>
    </source>
</evidence>
<feature type="transmembrane region" description="Helical" evidence="1">
    <location>
        <begin position="259"/>
        <end position="278"/>
    </location>
</feature>
<feature type="transmembrane region" description="Helical" evidence="1">
    <location>
        <begin position="189"/>
        <end position="210"/>
    </location>
</feature>
<feature type="transmembrane region" description="Helical" evidence="1">
    <location>
        <begin position="290"/>
        <end position="309"/>
    </location>
</feature>
<comment type="caution">
    <text evidence="2">The sequence shown here is derived from an EMBL/GenBank/DDBJ whole genome shotgun (WGS) entry which is preliminary data.</text>
</comment>